<keyword evidence="7" id="KW-1185">Reference proteome</keyword>
<dbReference type="AlphaFoldDB" id="A0A9N9XGX4"/>
<dbReference type="SUPFAM" id="SSF47923">
    <property type="entry name" value="Ypt/Rab-GAP domain of gyp1p"/>
    <property type="match status" value="1"/>
</dbReference>
<dbReference type="GO" id="GO:0005737">
    <property type="term" value="C:cytoplasm"/>
    <property type="evidence" value="ECO:0007669"/>
    <property type="project" value="UniProtKB-SubCell"/>
</dbReference>
<dbReference type="InterPro" id="IPR035969">
    <property type="entry name" value="Rab-GAP_TBC_sf"/>
</dbReference>
<keyword evidence="3" id="KW-0963">Cytoplasm</keyword>
<dbReference type="Gene3D" id="1.10.8.270">
    <property type="entry name" value="putative rabgap domain of human tbc1 domain family member 14 like domains"/>
    <property type="match status" value="1"/>
</dbReference>
<gene>
    <name evidence="6" type="ORF">DIABBA_LOCUS11742</name>
</gene>
<dbReference type="OrthoDB" id="10264062at2759"/>
<evidence type="ECO:0000256" key="1">
    <source>
        <dbReference type="ARBA" id="ARBA00004496"/>
    </source>
</evidence>
<dbReference type="PANTHER" id="PTHR22957:SF645">
    <property type="entry name" value="LD27216P"/>
    <property type="match status" value="1"/>
</dbReference>
<organism evidence="6 7">
    <name type="scientific">Diabrotica balteata</name>
    <name type="common">Banded cucumber beetle</name>
    <dbReference type="NCBI Taxonomy" id="107213"/>
    <lineage>
        <taxon>Eukaryota</taxon>
        <taxon>Metazoa</taxon>
        <taxon>Ecdysozoa</taxon>
        <taxon>Arthropoda</taxon>
        <taxon>Hexapoda</taxon>
        <taxon>Insecta</taxon>
        <taxon>Pterygota</taxon>
        <taxon>Neoptera</taxon>
        <taxon>Endopterygota</taxon>
        <taxon>Coleoptera</taxon>
        <taxon>Polyphaga</taxon>
        <taxon>Cucujiformia</taxon>
        <taxon>Chrysomeloidea</taxon>
        <taxon>Chrysomelidae</taxon>
        <taxon>Galerucinae</taxon>
        <taxon>Diabroticina</taxon>
        <taxon>Diabroticites</taxon>
        <taxon>Diabrotica</taxon>
    </lineage>
</organism>
<accession>A0A9N9XGX4</accession>
<dbReference type="SMART" id="SM00164">
    <property type="entry name" value="TBC"/>
    <property type="match status" value="1"/>
</dbReference>
<proteinExistence type="predicted"/>
<dbReference type="InterPro" id="IPR000195">
    <property type="entry name" value="Rab-GAP-TBC_dom"/>
</dbReference>
<feature type="domain" description="Rab-GAP TBC" evidence="5">
    <location>
        <begin position="38"/>
        <end position="256"/>
    </location>
</feature>
<name>A0A9N9XGX4_DIABA</name>
<evidence type="ECO:0000313" key="7">
    <source>
        <dbReference type="Proteomes" id="UP001153709"/>
    </source>
</evidence>
<dbReference type="Pfam" id="PF00566">
    <property type="entry name" value="RabGAP-TBC"/>
    <property type="match status" value="1"/>
</dbReference>
<dbReference type="FunFam" id="1.10.8.270:FF:000005">
    <property type="entry name" value="TBC1 domain family member 15"/>
    <property type="match status" value="1"/>
</dbReference>
<evidence type="ECO:0000256" key="4">
    <source>
        <dbReference type="ARBA" id="ARBA00022553"/>
    </source>
</evidence>
<sequence length="281" mass="33541">MNVDISQSLGMIPVLYIVLNKSTNIPICCSSINRIILGVTPSLRPEVWKFLLDYFPWSSTETERQKLQAVKSDEYYNMKLQWKRMTKVQEDNFSDYRERKSLIEKDVNRTDRTLDFYAGDNNANLQTLNDILMTYIMYNFDLGYVQGMSDLLSPILMLLDNEVDSFWCFVGFMNKVEASTEYTLKQIDDIEDIIDANWEKIKNNIEEAATEALEKRKVILNKRYNNNTSWFRKEIKEKCKEKREAYTKYKTSNTQESRDTYRRIRNETKQLVRRTKNEYWE</sequence>
<reference evidence="6" key="1">
    <citation type="submission" date="2022-01" db="EMBL/GenBank/DDBJ databases">
        <authorList>
            <person name="King R."/>
        </authorList>
    </citation>
    <scope>NUCLEOTIDE SEQUENCE</scope>
</reference>
<keyword evidence="4" id="KW-0597">Phosphoprotein</keyword>
<dbReference type="PROSITE" id="PS50086">
    <property type="entry name" value="TBC_RABGAP"/>
    <property type="match status" value="1"/>
</dbReference>
<dbReference type="Proteomes" id="UP001153709">
    <property type="component" value="Chromosome 8"/>
</dbReference>
<evidence type="ECO:0000256" key="2">
    <source>
        <dbReference type="ARBA" id="ARBA00022468"/>
    </source>
</evidence>
<dbReference type="EMBL" id="OU898283">
    <property type="protein sequence ID" value="CAG9838930.1"/>
    <property type="molecule type" value="Genomic_DNA"/>
</dbReference>
<keyword evidence="2" id="KW-0343">GTPase activation</keyword>
<protein>
    <recommendedName>
        <fullName evidence="5">Rab-GAP TBC domain-containing protein</fullName>
    </recommendedName>
</protein>
<evidence type="ECO:0000256" key="3">
    <source>
        <dbReference type="ARBA" id="ARBA00022490"/>
    </source>
</evidence>
<dbReference type="GO" id="GO:0005096">
    <property type="term" value="F:GTPase activator activity"/>
    <property type="evidence" value="ECO:0007669"/>
    <property type="project" value="UniProtKB-KW"/>
</dbReference>
<evidence type="ECO:0000313" key="6">
    <source>
        <dbReference type="EMBL" id="CAG9838930.1"/>
    </source>
</evidence>
<dbReference type="PANTHER" id="PTHR22957">
    <property type="entry name" value="TBC1 DOMAIN FAMILY MEMBER GTPASE-ACTIVATING PROTEIN"/>
    <property type="match status" value="1"/>
</dbReference>
<evidence type="ECO:0000259" key="5">
    <source>
        <dbReference type="PROSITE" id="PS50086"/>
    </source>
</evidence>
<comment type="subcellular location">
    <subcellularLocation>
        <location evidence="1">Cytoplasm</location>
    </subcellularLocation>
</comment>